<feature type="transmembrane region" description="Helical" evidence="18">
    <location>
        <begin position="374"/>
        <end position="404"/>
    </location>
</feature>
<feature type="transmembrane region" description="Helical" evidence="18">
    <location>
        <begin position="167"/>
        <end position="188"/>
    </location>
</feature>
<comment type="catalytic activity">
    <reaction evidence="17 18">
        <text>a plastoquinone + NADH + (n+1) H(+)(in) = a plastoquinol + NAD(+) + n H(+)(out)</text>
        <dbReference type="Rhea" id="RHEA:42608"/>
        <dbReference type="Rhea" id="RHEA-COMP:9561"/>
        <dbReference type="Rhea" id="RHEA-COMP:9562"/>
        <dbReference type="ChEBI" id="CHEBI:15378"/>
        <dbReference type="ChEBI" id="CHEBI:17757"/>
        <dbReference type="ChEBI" id="CHEBI:57540"/>
        <dbReference type="ChEBI" id="CHEBI:57945"/>
        <dbReference type="ChEBI" id="CHEBI:62192"/>
    </reaction>
</comment>
<evidence type="ECO:0000256" key="17">
    <source>
        <dbReference type="ARBA" id="ARBA00048026"/>
    </source>
</evidence>
<evidence type="ECO:0000256" key="13">
    <source>
        <dbReference type="ARBA" id="ARBA00023136"/>
    </source>
</evidence>
<evidence type="ECO:0000256" key="16">
    <source>
        <dbReference type="ARBA" id="ARBA00047726"/>
    </source>
</evidence>
<evidence type="ECO:0000256" key="6">
    <source>
        <dbReference type="ARBA" id="ARBA00022692"/>
    </source>
</evidence>
<evidence type="ECO:0000256" key="5">
    <source>
        <dbReference type="ARBA" id="ARBA00022640"/>
    </source>
</evidence>
<dbReference type="InterPro" id="IPR022997">
    <property type="entry name" value="NADH_Q_OxRdtase_chain4"/>
</dbReference>
<feature type="transmembrane region" description="Helical" evidence="18">
    <location>
        <begin position="335"/>
        <end position="353"/>
    </location>
</feature>
<feature type="transmembrane region" description="Helical" evidence="18">
    <location>
        <begin position="462"/>
        <end position="479"/>
    </location>
</feature>
<dbReference type="GO" id="GO:0015990">
    <property type="term" value="P:electron transport coupled proton transport"/>
    <property type="evidence" value="ECO:0007669"/>
    <property type="project" value="TreeGrafter"/>
</dbReference>
<feature type="transmembrane region" description="Helical" evidence="18">
    <location>
        <begin position="416"/>
        <end position="435"/>
    </location>
</feature>
<evidence type="ECO:0000256" key="9">
    <source>
        <dbReference type="ARBA" id="ARBA00022957"/>
    </source>
</evidence>
<feature type="transmembrane region" description="Helical" evidence="18">
    <location>
        <begin position="32"/>
        <end position="56"/>
    </location>
</feature>
<evidence type="ECO:0000256" key="7">
    <source>
        <dbReference type="ARBA" id="ARBA00022719"/>
    </source>
</evidence>
<evidence type="ECO:0000256" key="14">
    <source>
        <dbReference type="ARBA" id="ARBA00030440"/>
    </source>
</evidence>
<evidence type="ECO:0000256" key="15">
    <source>
        <dbReference type="ARBA" id="ARBA00032800"/>
    </source>
</evidence>
<gene>
    <name evidence="18 20" type="primary">ndhD</name>
</gene>
<evidence type="ECO:0000256" key="11">
    <source>
        <dbReference type="ARBA" id="ARBA00022989"/>
    </source>
</evidence>
<feature type="transmembrane region" description="Helical" evidence="18">
    <location>
        <begin position="305"/>
        <end position="323"/>
    </location>
</feature>
<dbReference type="AlphaFoldDB" id="A0A2S1UBI8"/>
<keyword evidence="7 18" id="KW-0874">Quinone</keyword>
<dbReference type="InterPro" id="IPR010227">
    <property type="entry name" value="NADH_Q_OxRdtase_chainM/4"/>
</dbReference>
<organism evidence="20">
    <name type="scientific">Tassadia propinqua</name>
    <dbReference type="NCBI Taxonomy" id="2066945"/>
    <lineage>
        <taxon>Eukaryota</taxon>
        <taxon>Viridiplantae</taxon>
        <taxon>Streptophyta</taxon>
        <taxon>Embryophyta</taxon>
        <taxon>Tracheophyta</taxon>
        <taxon>Spermatophyta</taxon>
        <taxon>Magnoliopsida</taxon>
        <taxon>eudicotyledons</taxon>
        <taxon>Gunneridae</taxon>
        <taxon>Pentapetalae</taxon>
        <taxon>asterids</taxon>
        <taxon>lamiids</taxon>
        <taxon>Gentianales</taxon>
        <taxon>Apocynaceae</taxon>
        <taxon>Asclepiadoideae</taxon>
        <taxon>Asclepiadeae</taxon>
        <taxon>MOOG clade</taxon>
        <taxon>Tassadiinae</taxon>
        <taxon>Tassadia</taxon>
    </lineage>
</organism>
<dbReference type="GO" id="GO:0009535">
    <property type="term" value="C:chloroplast thylakoid membrane"/>
    <property type="evidence" value="ECO:0007669"/>
    <property type="project" value="UniProtKB-SubCell"/>
</dbReference>
<dbReference type="GO" id="GO:0008137">
    <property type="term" value="F:NADH dehydrogenase (ubiquinone) activity"/>
    <property type="evidence" value="ECO:0007669"/>
    <property type="project" value="InterPro"/>
</dbReference>
<sequence length="500" mass="56068">MTFFPWLTIIVVLPISAGSLIFFLPHRGNRVVRWYTICICILELLLTVYTFCYHFQPDDPLIQLLEDYKWIRLFDFHWRLGIDGLSIGPILLTGFITTLATLSAWPVTRDSRLFHFLMLAMYSGQIGLFSSRNLLLFFIMWELELIPVYLLLSMWGGKKRLYSATKFILYTAGGSIFLLMGVLGIGLYGSNQPTLSFETSANLSYPLVLEIIFYIGFFIAFAVKSPIIPLHTWLPDTHGEAHYSTCMLLAGILLKMGAYGLARINIELLSHAHYLFSPWLLIVGAIQIIYAASTSLGQRNLKKRIAYSSVSHMGFLIIGIGSITDTGLNGALLQIISHGFIGAALFFLAGTTYDRTRLLYVDEMGGIAITMPKIFTMFSSFAMASLALPGMSGFVAELIVFFGIITSDNFFLMPKILITFVMAIGIILTPIYSLSMSRQMFYGYKLFNVPNSYFFDSGPRELFLSISLFLPVLGIGMYPDFVLSLSVDKVEVILSNSFSK</sequence>
<evidence type="ECO:0000259" key="19">
    <source>
        <dbReference type="Pfam" id="PF00361"/>
    </source>
</evidence>
<comment type="catalytic activity">
    <reaction evidence="16 18">
        <text>a plastoquinone + NADPH + (n+1) H(+)(in) = a plastoquinol + NADP(+) + n H(+)(out)</text>
        <dbReference type="Rhea" id="RHEA:42612"/>
        <dbReference type="Rhea" id="RHEA-COMP:9561"/>
        <dbReference type="Rhea" id="RHEA-COMP:9562"/>
        <dbReference type="ChEBI" id="CHEBI:15378"/>
        <dbReference type="ChEBI" id="CHEBI:17757"/>
        <dbReference type="ChEBI" id="CHEBI:57783"/>
        <dbReference type="ChEBI" id="CHEBI:58349"/>
        <dbReference type="ChEBI" id="CHEBI:62192"/>
    </reaction>
</comment>
<keyword evidence="4 20" id="KW-0150">Chloroplast</keyword>
<comment type="subcellular location">
    <subcellularLocation>
        <location evidence="1 18">Plastid</location>
        <location evidence="1 18">Chloroplast thylakoid membrane</location>
        <topology evidence="1 18">Multi-pass membrane protein</topology>
    </subcellularLocation>
</comment>
<keyword evidence="18" id="KW-0793">Thylakoid</keyword>
<evidence type="ECO:0000256" key="8">
    <source>
        <dbReference type="ARBA" id="ARBA00022857"/>
    </source>
</evidence>
<dbReference type="HAMAP" id="MF_00491">
    <property type="entry name" value="NDH1_NuoM"/>
    <property type="match status" value="1"/>
</dbReference>
<keyword evidence="5 20" id="KW-0934">Plastid</keyword>
<evidence type="ECO:0000256" key="2">
    <source>
        <dbReference type="ARBA" id="ARBA00009025"/>
    </source>
</evidence>
<dbReference type="PANTHER" id="PTHR43507:SF21">
    <property type="entry name" value="NAD(P)H-QUINONE OXIDOREDUCTASE CHAIN 4, CHLOROPLASTIC"/>
    <property type="match status" value="1"/>
</dbReference>
<feature type="transmembrane region" description="Helical" evidence="18">
    <location>
        <begin position="203"/>
        <end position="223"/>
    </location>
</feature>
<feature type="transmembrane region" description="Helical" evidence="18">
    <location>
        <begin position="6"/>
        <end position="25"/>
    </location>
</feature>
<evidence type="ECO:0000256" key="1">
    <source>
        <dbReference type="ARBA" id="ARBA00004454"/>
    </source>
</evidence>
<feature type="transmembrane region" description="Helical" evidence="18">
    <location>
        <begin position="274"/>
        <end position="293"/>
    </location>
</feature>
<dbReference type="InterPro" id="IPR001750">
    <property type="entry name" value="ND/Mrp_TM"/>
</dbReference>
<name>A0A2S1UBI8_9GENT</name>
<comment type="similarity">
    <text evidence="2 18">Belongs to the complex I subunit 4 family.</text>
</comment>
<dbReference type="GO" id="GO:0042773">
    <property type="term" value="P:ATP synthesis coupled electron transport"/>
    <property type="evidence" value="ECO:0007669"/>
    <property type="project" value="InterPro"/>
</dbReference>
<feature type="transmembrane region" description="Helical" evidence="18">
    <location>
        <begin position="243"/>
        <end position="262"/>
    </location>
</feature>
<keyword evidence="12 18" id="KW-0520">NAD</keyword>
<dbReference type="EC" id="7.1.1.-" evidence="18"/>
<evidence type="ECO:0000256" key="4">
    <source>
        <dbReference type="ARBA" id="ARBA00022528"/>
    </source>
</evidence>
<dbReference type="NCBIfam" id="TIGR01972">
    <property type="entry name" value="NDH_I_M"/>
    <property type="match status" value="1"/>
</dbReference>
<dbReference type="PANTHER" id="PTHR43507">
    <property type="entry name" value="NADH-UBIQUINONE OXIDOREDUCTASE CHAIN 4"/>
    <property type="match status" value="1"/>
</dbReference>
<feature type="transmembrane region" description="Helical" evidence="18">
    <location>
        <begin position="76"/>
        <end position="101"/>
    </location>
</feature>
<keyword evidence="10 18" id="KW-1278">Translocase</keyword>
<reference evidence="20" key="1">
    <citation type="journal article" date="2018" name="Am. J. Bot.">
        <title>Evolution on the backbone: Apocynaceae phylogenomics and new perspectives on growth forms, flowers, and fruits.</title>
        <authorList>
            <person name="Fishbein M."/>
            <person name="Livshultz T."/>
            <person name="Straub S.C.K."/>
            <person name="Simoes A.O."/>
            <person name="Boutte J."/>
            <person name="McDonnell A."/>
            <person name="Foote A."/>
        </authorList>
    </citation>
    <scope>NUCLEOTIDE SEQUENCE</scope>
</reference>
<keyword evidence="13 18" id="KW-0472">Membrane</keyword>
<dbReference type="EMBL" id="MG963257">
    <property type="protein sequence ID" value="AWI72347.1"/>
    <property type="molecule type" value="Genomic_DNA"/>
</dbReference>
<dbReference type="GO" id="GO:0048039">
    <property type="term" value="F:ubiquinone binding"/>
    <property type="evidence" value="ECO:0007669"/>
    <property type="project" value="TreeGrafter"/>
</dbReference>
<protein>
    <recommendedName>
        <fullName evidence="3 18">NAD(P)H-quinone oxidoreductase chain 4, chloroplastic</fullName>
        <ecNumber evidence="18">7.1.1.-</ecNumber>
    </recommendedName>
    <alternativeName>
        <fullName evidence="15 18">NAD(P)H dehydrogenase, chain 4</fullName>
    </alternativeName>
    <alternativeName>
        <fullName evidence="14 18">NADH-plastoquinone oxidoreductase chain 4</fullName>
    </alternativeName>
</protein>
<dbReference type="PRINTS" id="PR01437">
    <property type="entry name" value="NUOXDRDTASE4"/>
</dbReference>
<evidence type="ECO:0000256" key="10">
    <source>
        <dbReference type="ARBA" id="ARBA00022967"/>
    </source>
</evidence>
<evidence type="ECO:0000256" key="18">
    <source>
        <dbReference type="HAMAP-Rule" id="MF_00491"/>
    </source>
</evidence>
<feature type="transmembrane region" description="Helical" evidence="18">
    <location>
        <begin position="135"/>
        <end position="155"/>
    </location>
</feature>
<keyword evidence="11 18" id="KW-1133">Transmembrane helix</keyword>
<evidence type="ECO:0000313" key="20">
    <source>
        <dbReference type="EMBL" id="AWI72347.1"/>
    </source>
</evidence>
<dbReference type="GO" id="GO:0003954">
    <property type="term" value="F:NADH dehydrogenase activity"/>
    <property type="evidence" value="ECO:0007669"/>
    <property type="project" value="TreeGrafter"/>
</dbReference>
<dbReference type="GO" id="GO:0016655">
    <property type="term" value="F:oxidoreductase activity, acting on NAD(P)H, quinone or similar compound as acceptor"/>
    <property type="evidence" value="ECO:0007669"/>
    <property type="project" value="UniProtKB-UniRule"/>
</dbReference>
<evidence type="ECO:0000256" key="12">
    <source>
        <dbReference type="ARBA" id="ARBA00023027"/>
    </source>
</evidence>
<dbReference type="InterPro" id="IPR003918">
    <property type="entry name" value="NADH_UbQ_OxRdtase"/>
</dbReference>
<proteinExistence type="inferred from homology"/>
<feature type="domain" description="NADH:quinone oxidoreductase/Mrp antiporter transmembrane" evidence="19">
    <location>
        <begin position="131"/>
        <end position="415"/>
    </location>
</feature>
<keyword evidence="8 18" id="KW-0521">NADP</keyword>
<geneLocation type="chloroplast" evidence="20"/>
<keyword evidence="9 18" id="KW-0618">Plastoquinone</keyword>
<accession>A0A2S1UBI8</accession>
<dbReference type="Pfam" id="PF00361">
    <property type="entry name" value="Proton_antipo_M"/>
    <property type="match status" value="1"/>
</dbReference>
<evidence type="ECO:0000256" key="3">
    <source>
        <dbReference type="ARBA" id="ARBA00016792"/>
    </source>
</evidence>
<keyword evidence="6 18" id="KW-0812">Transmembrane</keyword>